<evidence type="ECO:0000256" key="3">
    <source>
        <dbReference type="ARBA" id="ARBA00012453"/>
    </source>
</evidence>
<dbReference type="GO" id="GO:0005829">
    <property type="term" value="C:cytosol"/>
    <property type="evidence" value="ECO:0007669"/>
    <property type="project" value="TreeGrafter"/>
</dbReference>
<feature type="binding site" evidence="13">
    <location>
        <position position="113"/>
    </location>
    <ligand>
        <name>Mg(2+)</name>
        <dbReference type="ChEBI" id="CHEBI:18420"/>
        <label>1</label>
    </ligand>
</feature>
<dbReference type="GO" id="GO:0006753">
    <property type="term" value="P:nucleoside phosphate metabolic process"/>
    <property type="evidence" value="ECO:0007669"/>
    <property type="project" value="TreeGrafter"/>
</dbReference>
<organism evidence="16 17">
    <name type="scientific">Exilibacterium tricleocarpae</name>
    <dbReference type="NCBI Taxonomy" id="2591008"/>
    <lineage>
        <taxon>Bacteria</taxon>
        <taxon>Pseudomonadati</taxon>
        <taxon>Pseudomonadota</taxon>
        <taxon>Gammaproteobacteria</taxon>
        <taxon>Cellvibrionales</taxon>
        <taxon>Cellvibrionaceae</taxon>
        <taxon>Exilibacterium</taxon>
    </lineage>
</organism>
<evidence type="ECO:0000256" key="13">
    <source>
        <dbReference type="PIRSR" id="PIRSR604385-2"/>
    </source>
</evidence>
<evidence type="ECO:0000256" key="10">
    <source>
        <dbReference type="ARBA" id="ARBA00030308"/>
    </source>
</evidence>
<dbReference type="GO" id="GO:0046872">
    <property type="term" value="F:metal ion binding"/>
    <property type="evidence" value="ECO:0007669"/>
    <property type="project" value="UniProtKB-KW"/>
</dbReference>
<evidence type="ECO:0000256" key="1">
    <source>
        <dbReference type="ARBA" id="ARBA00001946"/>
    </source>
</evidence>
<name>A0A545TFC1_9GAMM</name>
<evidence type="ECO:0000256" key="6">
    <source>
        <dbReference type="ARBA" id="ARBA00022801"/>
    </source>
</evidence>
<evidence type="ECO:0000256" key="12">
    <source>
        <dbReference type="ARBA" id="ARBA00049546"/>
    </source>
</evidence>
<dbReference type="OrthoDB" id="5292471at2"/>
<comment type="caution">
    <text evidence="16">The sequence shown here is derived from an EMBL/GenBank/DDBJ whole genome shotgun (WGS) entry which is preliminary data.</text>
</comment>
<dbReference type="Pfam" id="PF00293">
    <property type="entry name" value="NUDIX"/>
    <property type="match status" value="1"/>
</dbReference>
<dbReference type="InterPro" id="IPR004385">
    <property type="entry name" value="NDP_pyrophosphatase"/>
</dbReference>
<evidence type="ECO:0000256" key="7">
    <source>
        <dbReference type="ARBA" id="ARBA00022842"/>
    </source>
</evidence>
<dbReference type="GO" id="GO:0019144">
    <property type="term" value="F:ADP-sugar diphosphatase activity"/>
    <property type="evidence" value="ECO:0007669"/>
    <property type="project" value="TreeGrafter"/>
</dbReference>
<protein>
    <recommendedName>
        <fullName evidence="4">ADP-ribose pyrophosphatase</fullName>
        <ecNumber evidence="3">3.6.1.13</ecNumber>
    </recommendedName>
    <alternativeName>
        <fullName evidence="9">ADP-ribose diphosphatase</fullName>
    </alternativeName>
    <alternativeName>
        <fullName evidence="11">ADP-ribose phosphohydrolase</fullName>
    </alternativeName>
    <alternativeName>
        <fullName evidence="10">Adenosine diphosphoribose pyrophosphatase</fullName>
    </alternativeName>
</protein>
<dbReference type="AlphaFoldDB" id="A0A545TFC1"/>
<proteinExistence type="inferred from homology"/>
<dbReference type="EMBL" id="VHSG01000015">
    <property type="protein sequence ID" value="TQV75934.1"/>
    <property type="molecule type" value="Genomic_DNA"/>
</dbReference>
<dbReference type="InterPro" id="IPR020084">
    <property type="entry name" value="NUDIX_hydrolase_CS"/>
</dbReference>
<dbReference type="GO" id="GO:0047631">
    <property type="term" value="F:ADP-ribose diphosphatase activity"/>
    <property type="evidence" value="ECO:0007669"/>
    <property type="project" value="UniProtKB-EC"/>
</dbReference>
<comment type="function">
    <text evidence="8">Acts on ADP-mannose and ADP-glucose as well as ADP-ribose. Prevents glycogen biosynthesis. The reaction catalyzed by this enzyme is a limiting step of the gluconeogenic process.</text>
</comment>
<feature type="domain" description="Nudix hydrolase" evidence="15">
    <location>
        <begin position="52"/>
        <end position="195"/>
    </location>
</feature>
<feature type="short sequence motif" description="Nudix box" evidence="14">
    <location>
        <begin position="94"/>
        <end position="116"/>
    </location>
</feature>
<keyword evidence="17" id="KW-1185">Reference proteome</keyword>
<feature type="binding site" evidence="13">
    <location>
        <position position="161"/>
    </location>
    <ligand>
        <name>Mg(2+)</name>
        <dbReference type="ChEBI" id="CHEBI:18420"/>
        <label>1</label>
    </ligand>
</feature>
<dbReference type="PROSITE" id="PS00893">
    <property type="entry name" value="NUDIX_BOX"/>
    <property type="match status" value="1"/>
</dbReference>
<dbReference type="PANTHER" id="PTHR11839">
    <property type="entry name" value="UDP/ADP-SUGAR PYROPHOSPHATASE"/>
    <property type="match status" value="1"/>
</dbReference>
<comment type="cofactor">
    <cofactor evidence="1 13">
        <name>Mg(2+)</name>
        <dbReference type="ChEBI" id="CHEBI:18420"/>
    </cofactor>
</comment>
<dbReference type="SUPFAM" id="SSF55811">
    <property type="entry name" value="Nudix"/>
    <property type="match status" value="1"/>
</dbReference>
<dbReference type="InterPro" id="IPR015797">
    <property type="entry name" value="NUDIX_hydrolase-like_dom_sf"/>
</dbReference>
<feature type="binding site" evidence="13">
    <location>
        <position position="93"/>
    </location>
    <ligand>
        <name>Mg(2+)</name>
        <dbReference type="ChEBI" id="CHEBI:18420"/>
        <label>1</label>
    </ligand>
</feature>
<reference evidence="16 17" key="1">
    <citation type="submission" date="2019-06" db="EMBL/GenBank/DDBJ databases">
        <title>Whole genome sequence for Cellvibrionaceae sp. R142.</title>
        <authorList>
            <person name="Wang G."/>
        </authorList>
    </citation>
    <scope>NUCLEOTIDE SEQUENCE [LARGE SCALE GENOMIC DNA]</scope>
    <source>
        <strain evidence="16 17">R142</strain>
    </source>
</reference>
<accession>A0A545TFC1</accession>
<keyword evidence="6" id="KW-0378">Hydrolase</keyword>
<sequence length="207" mass="22918">MPDAAAEFDNNDVEILSRKTAYQGFFKVEELRLRHRLFAGGWGGELRRELFVRGDAVAAVLYDPVADRIGLIEQFRIGALAERRGPWCLEVVAGMIEAGETAEAVMRRELIEEADFRPRELRPICEYLSSPGGCNERIHLYCALGDLSGAGGIFGLDTEGEDIRLRVFSAAEVFDAMLQSRMNNAATLIGLQWLQLNRAGLRTGANA</sequence>
<evidence type="ECO:0000256" key="4">
    <source>
        <dbReference type="ARBA" id="ARBA00013297"/>
    </source>
</evidence>
<gene>
    <name evidence="16" type="ORF">FKG94_15055</name>
</gene>
<evidence type="ECO:0000313" key="17">
    <source>
        <dbReference type="Proteomes" id="UP000319732"/>
    </source>
</evidence>
<evidence type="ECO:0000256" key="14">
    <source>
        <dbReference type="PIRSR" id="PIRSR604385-3"/>
    </source>
</evidence>
<dbReference type="Proteomes" id="UP000319732">
    <property type="component" value="Unassembled WGS sequence"/>
</dbReference>
<evidence type="ECO:0000313" key="16">
    <source>
        <dbReference type="EMBL" id="TQV75934.1"/>
    </source>
</evidence>
<dbReference type="EC" id="3.6.1.13" evidence="3"/>
<evidence type="ECO:0000259" key="15">
    <source>
        <dbReference type="PROSITE" id="PS51462"/>
    </source>
</evidence>
<dbReference type="PANTHER" id="PTHR11839:SF5">
    <property type="entry name" value="ADP-RIBOSE PYROPHOSPHATASE"/>
    <property type="match status" value="1"/>
</dbReference>
<dbReference type="GO" id="GO:0019693">
    <property type="term" value="P:ribose phosphate metabolic process"/>
    <property type="evidence" value="ECO:0007669"/>
    <property type="project" value="TreeGrafter"/>
</dbReference>
<evidence type="ECO:0000256" key="9">
    <source>
        <dbReference type="ARBA" id="ARBA00030162"/>
    </source>
</evidence>
<dbReference type="CDD" id="cd24155">
    <property type="entry name" value="NUDIX_ADPRase"/>
    <property type="match status" value="1"/>
</dbReference>
<comment type="catalytic activity">
    <reaction evidence="12">
        <text>ADP-D-ribose + H2O = D-ribose 5-phosphate + AMP + 2 H(+)</text>
        <dbReference type="Rhea" id="RHEA:10412"/>
        <dbReference type="ChEBI" id="CHEBI:15377"/>
        <dbReference type="ChEBI" id="CHEBI:15378"/>
        <dbReference type="ChEBI" id="CHEBI:57967"/>
        <dbReference type="ChEBI" id="CHEBI:78346"/>
        <dbReference type="ChEBI" id="CHEBI:456215"/>
        <dbReference type="EC" id="3.6.1.13"/>
    </reaction>
</comment>
<dbReference type="PROSITE" id="PS51462">
    <property type="entry name" value="NUDIX"/>
    <property type="match status" value="1"/>
</dbReference>
<feature type="binding site" evidence="13">
    <location>
        <position position="109"/>
    </location>
    <ligand>
        <name>Mg(2+)</name>
        <dbReference type="ChEBI" id="CHEBI:18420"/>
        <label>1</label>
    </ligand>
</feature>
<dbReference type="InterPro" id="IPR000086">
    <property type="entry name" value="NUDIX_hydrolase_dom"/>
</dbReference>
<evidence type="ECO:0000256" key="2">
    <source>
        <dbReference type="ARBA" id="ARBA00007482"/>
    </source>
</evidence>
<comment type="similarity">
    <text evidence="2">Belongs to the Nudix hydrolase family. NudF subfamily.</text>
</comment>
<dbReference type="NCBIfam" id="TIGR00052">
    <property type="entry name" value="nudix-type nucleoside diphosphatase, YffH/AdpP family"/>
    <property type="match status" value="1"/>
</dbReference>
<dbReference type="Gene3D" id="3.90.79.10">
    <property type="entry name" value="Nucleoside Triphosphate Pyrophosphohydrolase"/>
    <property type="match status" value="1"/>
</dbReference>
<evidence type="ECO:0000256" key="5">
    <source>
        <dbReference type="ARBA" id="ARBA00022723"/>
    </source>
</evidence>
<keyword evidence="7 13" id="KW-0460">Magnesium</keyword>
<evidence type="ECO:0000256" key="8">
    <source>
        <dbReference type="ARBA" id="ARBA00025164"/>
    </source>
</evidence>
<evidence type="ECO:0000256" key="11">
    <source>
        <dbReference type="ARBA" id="ARBA00033056"/>
    </source>
</evidence>
<dbReference type="RefSeq" id="WP_142905141.1">
    <property type="nucleotide sequence ID" value="NZ_ML660095.1"/>
</dbReference>
<keyword evidence="5 13" id="KW-0479">Metal-binding</keyword>